<dbReference type="EMBL" id="JANBPT010000884">
    <property type="protein sequence ID" value="KAJ1911872.1"/>
    <property type="molecule type" value="Genomic_DNA"/>
</dbReference>
<dbReference type="EMBL" id="JANBPT010000848">
    <property type="protein sequence ID" value="KAJ1912266.1"/>
    <property type="molecule type" value="Genomic_DNA"/>
</dbReference>
<evidence type="ECO:0000313" key="4">
    <source>
        <dbReference type="EMBL" id="KAJ1912266.1"/>
    </source>
</evidence>
<sequence>MAVPSYSDLGKSAKDLLTKDYPIGHVKLEVKTLTANGVNFTVNGTQDQKSGGILGELKTKYADKVNGLTFTHSWNTKNVLTTEVEVLNQAAKGLKLNVLGSLLPTDGKKNALVTLDYKQPNVSSKSIVDLFKGPTFHTDIVLG</sequence>
<comment type="caution">
    <text evidence="4">The sequence shown here is derived from an EMBL/GenBank/DDBJ whole genome shotgun (WGS) entry which is preliminary data.</text>
</comment>
<dbReference type="GO" id="GO:0005741">
    <property type="term" value="C:mitochondrial outer membrane"/>
    <property type="evidence" value="ECO:0007669"/>
    <property type="project" value="InterPro"/>
</dbReference>
<dbReference type="GO" id="GO:0008308">
    <property type="term" value="F:voltage-gated monoatomic anion channel activity"/>
    <property type="evidence" value="ECO:0007669"/>
    <property type="project" value="InterPro"/>
</dbReference>
<dbReference type="Pfam" id="PF01459">
    <property type="entry name" value="Porin_3"/>
    <property type="match status" value="1"/>
</dbReference>
<dbReference type="InterPro" id="IPR023614">
    <property type="entry name" value="Porin_dom_sf"/>
</dbReference>
<gene>
    <name evidence="4" type="primary">POR1_1</name>
    <name evidence="3" type="synonym">POR1_2</name>
    <name evidence="4" type="ORF">IWQ60_009735</name>
    <name evidence="3" type="ORF">IWQ60_009927</name>
</gene>
<name>A0A9W7ZSQ7_9FUNG</name>
<evidence type="ECO:0000313" key="3">
    <source>
        <dbReference type="EMBL" id="KAJ1911872.1"/>
    </source>
</evidence>
<dbReference type="Proteomes" id="UP001150569">
    <property type="component" value="Unassembled WGS sequence"/>
</dbReference>
<accession>A0A9W7ZSQ7</accession>
<protein>
    <submittedName>
        <fullName evidence="4">Mitochondrial porin</fullName>
    </submittedName>
</protein>
<evidence type="ECO:0000313" key="5">
    <source>
        <dbReference type="Proteomes" id="UP001150569"/>
    </source>
</evidence>
<dbReference type="PRINTS" id="PR00185">
    <property type="entry name" value="EUKARYTPORIN"/>
</dbReference>
<keyword evidence="5" id="KW-1185">Reference proteome</keyword>
<dbReference type="GO" id="GO:0015288">
    <property type="term" value="F:porin activity"/>
    <property type="evidence" value="ECO:0007669"/>
    <property type="project" value="UniProtKB-KW"/>
</dbReference>
<dbReference type="InterPro" id="IPR001925">
    <property type="entry name" value="Porin_Euk"/>
</dbReference>
<keyword evidence="2" id="KW-0813">Transport</keyword>
<dbReference type="CDD" id="cd07306">
    <property type="entry name" value="Porin3_VDAC"/>
    <property type="match status" value="1"/>
</dbReference>
<dbReference type="Gene3D" id="2.40.160.10">
    <property type="entry name" value="Porin"/>
    <property type="match status" value="1"/>
</dbReference>
<organism evidence="4 5">
    <name type="scientific">Tieghemiomyces parasiticus</name>
    <dbReference type="NCBI Taxonomy" id="78921"/>
    <lineage>
        <taxon>Eukaryota</taxon>
        <taxon>Fungi</taxon>
        <taxon>Fungi incertae sedis</taxon>
        <taxon>Zoopagomycota</taxon>
        <taxon>Kickxellomycotina</taxon>
        <taxon>Dimargaritomycetes</taxon>
        <taxon>Dimargaritales</taxon>
        <taxon>Dimargaritaceae</taxon>
        <taxon>Tieghemiomyces</taxon>
    </lineage>
</organism>
<evidence type="ECO:0000256" key="1">
    <source>
        <dbReference type="ARBA" id="ARBA00007780"/>
    </source>
</evidence>
<dbReference type="PANTHER" id="PTHR11743:SF70">
    <property type="entry name" value="GH26960P-RELATED"/>
    <property type="match status" value="1"/>
</dbReference>
<dbReference type="InterPro" id="IPR027246">
    <property type="entry name" value="Porin_Euk/Tom40"/>
</dbReference>
<proteinExistence type="inferred from homology"/>
<keyword evidence="2" id="KW-0626">Porin</keyword>
<dbReference type="AlphaFoldDB" id="A0A9W7ZSQ7"/>
<dbReference type="PANTHER" id="PTHR11743">
    <property type="entry name" value="VOLTAGE-DEPENDENT ANION-SELECTIVE CHANNEL"/>
    <property type="match status" value="1"/>
</dbReference>
<keyword evidence="2" id="KW-0406">Ion transport</keyword>
<evidence type="ECO:0000256" key="2">
    <source>
        <dbReference type="ARBA" id="ARBA00023114"/>
    </source>
</evidence>
<dbReference type="GO" id="GO:0046930">
    <property type="term" value="C:pore complex"/>
    <property type="evidence" value="ECO:0007669"/>
    <property type="project" value="UniProtKB-KW"/>
</dbReference>
<keyword evidence="2" id="KW-0812">Transmembrane</keyword>
<dbReference type="OrthoDB" id="7827681at2759"/>
<reference evidence="4" key="1">
    <citation type="submission" date="2022-07" db="EMBL/GenBank/DDBJ databases">
        <title>Phylogenomic reconstructions and comparative analyses of Kickxellomycotina fungi.</title>
        <authorList>
            <person name="Reynolds N.K."/>
            <person name="Stajich J.E."/>
            <person name="Barry K."/>
            <person name="Grigoriev I.V."/>
            <person name="Crous P."/>
            <person name="Smith M.E."/>
        </authorList>
    </citation>
    <scope>NUCLEOTIDE SEQUENCE</scope>
    <source>
        <strain evidence="4">RSA 861</strain>
    </source>
</reference>
<comment type="similarity">
    <text evidence="1">Belongs to the eukaryotic mitochondrial porin family.</text>
</comment>